<dbReference type="AlphaFoldDB" id="A0A2U3DPR9"/>
<organism evidence="1 2">
    <name type="scientific">Purpureocillium lilacinum</name>
    <name type="common">Paecilomyces lilacinus</name>
    <dbReference type="NCBI Taxonomy" id="33203"/>
    <lineage>
        <taxon>Eukaryota</taxon>
        <taxon>Fungi</taxon>
        <taxon>Dikarya</taxon>
        <taxon>Ascomycota</taxon>
        <taxon>Pezizomycotina</taxon>
        <taxon>Sordariomycetes</taxon>
        <taxon>Hypocreomycetidae</taxon>
        <taxon>Hypocreales</taxon>
        <taxon>Ophiocordycipitaceae</taxon>
        <taxon>Purpureocillium</taxon>
    </lineage>
</organism>
<reference evidence="1 2" key="1">
    <citation type="journal article" date="2016" name="Front. Microbiol.">
        <title>Genome and transcriptome sequences reveal the specific parasitism of the nematophagous Purpureocillium lilacinum 36-1.</title>
        <authorList>
            <person name="Xie J."/>
            <person name="Li S."/>
            <person name="Mo C."/>
            <person name="Xiao X."/>
            <person name="Peng D."/>
            <person name="Wang G."/>
            <person name="Xiao Y."/>
        </authorList>
    </citation>
    <scope>NUCLEOTIDE SEQUENCE [LARGE SCALE GENOMIC DNA]</scope>
    <source>
        <strain evidence="1 2">36-1</strain>
    </source>
</reference>
<dbReference type="Proteomes" id="UP000245956">
    <property type="component" value="Unassembled WGS sequence"/>
</dbReference>
<dbReference type="Pfam" id="PF14441">
    <property type="entry name" value="OTT_1508_deam"/>
    <property type="match status" value="1"/>
</dbReference>
<proteinExistence type="predicted"/>
<name>A0A2U3DPR9_PURLI</name>
<comment type="caution">
    <text evidence="1">The sequence shown here is derived from an EMBL/GenBank/DDBJ whole genome shotgun (WGS) entry which is preliminary data.</text>
</comment>
<evidence type="ECO:0000313" key="1">
    <source>
        <dbReference type="EMBL" id="PWI64225.1"/>
    </source>
</evidence>
<dbReference type="InterPro" id="IPR027796">
    <property type="entry name" value="OTT_1508_deam-like"/>
</dbReference>
<accession>A0A2U3DPR9</accession>
<gene>
    <name evidence="1" type="ORF">PCL_11365</name>
</gene>
<evidence type="ECO:0000313" key="2">
    <source>
        <dbReference type="Proteomes" id="UP000245956"/>
    </source>
</evidence>
<sequence length="282" mass="32006">MIRKLARYRDAARYLCRTAKKFAIVRRMEMQIVTLPQDGFQATPSLSNAEQTSTFAGAQLTKKQRKQFIQCLRILAVSEAEAFRRITERKRSIISKGKVHAEIQLIHHFETPRSQPPPRVICSSKDACFLCNAFITMHGKFYTPRCHGRLYPNWRLPVFTPKRDLDQRFVNALNNVIQQSLHITLQRQKKFTNPYPLESTVPTISLSNSTLVDLEAGAVDGTVGSELQTTGNILESPVFGGVTPKEQVPADQPYEEQYQPAHQRAETVPIHVHSATPRAKRV</sequence>
<protein>
    <submittedName>
        <fullName evidence="1">Uncharacterized protein</fullName>
    </submittedName>
</protein>
<dbReference type="EMBL" id="LCWV01000079">
    <property type="protein sequence ID" value="PWI64225.1"/>
    <property type="molecule type" value="Genomic_DNA"/>
</dbReference>